<evidence type="ECO:0000313" key="1">
    <source>
        <dbReference type="EMBL" id="GAA4494628.1"/>
    </source>
</evidence>
<name>A0ABP8PY27_9ACTN</name>
<keyword evidence="2" id="KW-1185">Reference proteome</keyword>
<sequence length="53" mass="6169">MVFTWRRFNPSPSVMLAANAHRVLNDTKGTINSKMILKRTERKTRPAWNRGGR</sequence>
<dbReference type="EMBL" id="BAABHF010000019">
    <property type="protein sequence ID" value="GAA4494628.1"/>
    <property type="molecule type" value="Genomic_DNA"/>
</dbReference>
<reference evidence="2" key="1">
    <citation type="journal article" date="2019" name="Int. J. Syst. Evol. Microbiol.">
        <title>The Global Catalogue of Microorganisms (GCM) 10K type strain sequencing project: providing services to taxonomists for standard genome sequencing and annotation.</title>
        <authorList>
            <consortium name="The Broad Institute Genomics Platform"/>
            <consortium name="The Broad Institute Genome Sequencing Center for Infectious Disease"/>
            <person name="Wu L."/>
            <person name="Ma J."/>
        </authorList>
    </citation>
    <scope>NUCLEOTIDE SEQUENCE [LARGE SCALE GENOMIC DNA]</scope>
    <source>
        <strain evidence="2">JCM 17933</strain>
    </source>
</reference>
<evidence type="ECO:0000313" key="2">
    <source>
        <dbReference type="Proteomes" id="UP001500503"/>
    </source>
</evidence>
<gene>
    <name evidence="1" type="ORF">GCM10023191_034150</name>
</gene>
<proteinExistence type="predicted"/>
<protein>
    <submittedName>
        <fullName evidence="1">Uncharacterized protein</fullName>
    </submittedName>
</protein>
<accession>A0ABP8PY27</accession>
<organism evidence="1 2">
    <name type="scientific">Actinoallomurus oryzae</name>
    <dbReference type="NCBI Taxonomy" id="502180"/>
    <lineage>
        <taxon>Bacteria</taxon>
        <taxon>Bacillati</taxon>
        <taxon>Actinomycetota</taxon>
        <taxon>Actinomycetes</taxon>
        <taxon>Streptosporangiales</taxon>
        <taxon>Thermomonosporaceae</taxon>
        <taxon>Actinoallomurus</taxon>
    </lineage>
</organism>
<comment type="caution">
    <text evidence="1">The sequence shown here is derived from an EMBL/GenBank/DDBJ whole genome shotgun (WGS) entry which is preliminary data.</text>
</comment>
<dbReference type="Proteomes" id="UP001500503">
    <property type="component" value="Unassembled WGS sequence"/>
</dbReference>